<dbReference type="Ensembl" id="ENSBMST00010021572.1">
    <property type="protein sequence ID" value="ENSBMSP00010019522.1"/>
    <property type="gene ID" value="ENSBMSG00010014238.1"/>
</dbReference>
<proteinExistence type="predicted"/>
<sequence length="64" mass="6927">GLYLLSLPTSCPTRNPSFALALLPWPEEGKRAEGCACLEALSTDRLVMKDILPWAPSLSLSGRL</sequence>
<accession>A0A8C0DIH9</accession>
<organism evidence="1">
    <name type="scientific">Balaenoptera musculus</name>
    <name type="common">Blue whale</name>
    <dbReference type="NCBI Taxonomy" id="9771"/>
    <lineage>
        <taxon>Eukaryota</taxon>
        <taxon>Metazoa</taxon>
        <taxon>Chordata</taxon>
        <taxon>Craniata</taxon>
        <taxon>Vertebrata</taxon>
        <taxon>Euteleostomi</taxon>
        <taxon>Mammalia</taxon>
        <taxon>Eutheria</taxon>
        <taxon>Laurasiatheria</taxon>
        <taxon>Artiodactyla</taxon>
        <taxon>Whippomorpha</taxon>
        <taxon>Cetacea</taxon>
        <taxon>Mysticeti</taxon>
        <taxon>Balaenopteridae</taxon>
        <taxon>Balaenoptera</taxon>
    </lineage>
</organism>
<dbReference type="AlphaFoldDB" id="A0A8C0DIH9"/>
<name>A0A8C0DIH9_BALMU</name>
<reference evidence="1" key="1">
    <citation type="submission" date="2023-09" db="UniProtKB">
        <authorList>
            <consortium name="Ensembl"/>
        </authorList>
    </citation>
    <scope>IDENTIFICATION</scope>
</reference>
<evidence type="ECO:0000313" key="1">
    <source>
        <dbReference type="Ensembl" id="ENSBMSP00010019522.1"/>
    </source>
</evidence>
<protein>
    <submittedName>
        <fullName evidence="1">Uncharacterized protein</fullName>
    </submittedName>
</protein>